<reference evidence="2 3" key="1">
    <citation type="submission" date="2020-03" db="EMBL/GenBank/DDBJ databases">
        <title>Draft Genome Sequence of Cudoniella acicularis.</title>
        <authorList>
            <person name="Buettner E."/>
            <person name="Kellner H."/>
        </authorList>
    </citation>
    <scope>NUCLEOTIDE SEQUENCE [LARGE SCALE GENOMIC DNA]</scope>
    <source>
        <strain evidence="2 3">DSM 108380</strain>
    </source>
</reference>
<feature type="region of interest" description="Disordered" evidence="1">
    <location>
        <begin position="207"/>
        <end position="263"/>
    </location>
</feature>
<sequence length="263" mass="29871">MRYRNSPDILVFGDGVQGVQRKRSIPKFPDSAFDLPYTTLDKPSRSASILASAINTPASSETSKALPSRPPESQAAEKRAADVSFSFIFATAEEEPSTTSSNNFEGKLEEEGKKLVFGSFNKGDPESAKTNVPPELFALDLPVEERERRQPEYVLAKSKEEIDMKKCRAELLSPFERALRLSREDQEDWAIPLTRKQMRMQMEYMEDLTQAEKKSKTKPKLDEEEEKFWAEGADDDGEDQEFLENENEGDDEADDVREDEVEL</sequence>
<gene>
    <name evidence="2" type="ORF">G7Y89_g2016</name>
</gene>
<feature type="compositionally biased region" description="Polar residues" evidence="1">
    <location>
        <begin position="46"/>
        <end position="65"/>
    </location>
</feature>
<dbReference type="AlphaFoldDB" id="A0A8H4RUY4"/>
<accession>A0A8H4RUY4</accession>
<comment type="caution">
    <text evidence="2">The sequence shown here is derived from an EMBL/GenBank/DDBJ whole genome shotgun (WGS) entry which is preliminary data.</text>
</comment>
<evidence type="ECO:0000256" key="1">
    <source>
        <dbReference type="SAM" id="MobiDB-lite"/>
    </source>
</evidence>
<protein>
    <submittedName>
        <fullName evidence="2">Uncharacterized protein</fullName>
    </submittedName>
</protein>
<feature type="compositionally biased region" description="Acidic residues" evidence="1">
    <location>
        <begin position="222"/>
        <end position="263"/>
    </location>
</feature>
<keyword evidence="3" id="KW-1185">Reference proteome</keyword>
<dbReference type="EMBL" id="JAAMPI010000084">
    <property type="protein sequence ID" value="KAF4636068.1"/>
    <property type="molecule type" value="Genomic_DNA"/>
</dbReference>
<feature type="region of interest" description="Disordered" evidence="1">
    <location>
        <begin position="46"/>
        <end position="78"/>
    </location>
</feature>
<name>A0A8H4RUY4_9HELO</name>
<evidence type="ECO:0000313" key="2">
    <source>
        <dbReference type="EMBL" id="KAF4636068.1"/>
    </source>
</evidence>
<evidence type="ECO:0000313" key="3">
    <source>
        <dbReference type="Proteomes" id="UP000566819"/>
    </source>
</evidence>
<dbReference type="Proteomes" id="UP000566819">
    <property type="component" value="Unassembled WGS sequence"/>
</dbReference>
<proteinExistence type="predicted"/>
<organism evidence="2 3">
    <name type="scientific">Cudoniella acicularis</name>
    <dbReference type="NCBI Taxonomy" id="354080"/>
    <lineage>
        <taxon>Eukaryota</taxon>
        <taxon>Fungi</taxon>
        <taxon>Dikarya</taxon>
        <taxon>Ascomycota</taxon>
        <taxon>Pezizomycotina</taxon>
        <taxon>Leotiomycetes</taxon>
        <taxon>Helotiales</taxon>
        <taxon>Tricladiaceae</taxon>
        <taxon>Cudoniella</taxon>
    </lineage>
</organism>